<keyword evidence="9 11" id="KW-0472">Membrane</keyword>
<keyword evidence="11" id="KW-1133">Transmembrane helix</keyword>
<evidence type="ECO:0000256" key="1">
    <source>
        <dbReference type="ARBA" id="ARBA00000085"/>
    </source>
</evidence>
<evidence type="ECO:0000256" key="9">
    <source>
        <dbReference type="ARBA" id="ARBA00023136"/>
    </source>
</evidence>
<dbReference type="AlphaFoldDB" id="A0A841U3L6"/>
<evidence type="ECO:0000256" key="8">
    <source>
        <dbReference type="ARBA" id="ARBA00023012"/>
    </source>
</evidence>
<evidence type="ECO:0000313" key="13">
    <source>
        <dbReference type="EMBL" id="MBB6692913.1"/>
    </source>
</evidence>
<dbReference type="Pfam" id="PF06580">
    <property type="entry name" value="His_kinase"/>
    <property type="match status" value="1"/>
</dbReference>
<dbReference type="PROSITE" id="PS50885">
    <property type="entry name" value="HAMP"/>
    <property type="match status" value="1"/>
</dbReference>
<dbReference type="Pfam" id="PF00672">
    <property type="entry name" value="HAMP"/>
    <property type="match status" value="1"/>
</dbReference>
<evidence type="ECO:0000256" key="6">
    <source>
        <dbReference type="ARBA" id="ARBA00022679"/>
    </source>
</evidence>
<evidence type="ECO:0000313" key="14">
    <source>
        <dbReference type="Proteomes" id="UP000553776"/>
    </source>
</evidence>
<proteinExistence type="predicted"/>
<dbReference type="EC" id="2.7.13.3" evidence="3"/>
<comment type="catalytic activity">
    <reaction evidence="1">
        <text>ATP + protein L-histidine = ADP + protein N-phospho-L-histidine.</text>
        <dbReference type="EC" id="2.7.13.3"/>
    </reaction>
</comment>
<comment type="subcellular location">
    <subcellularLocation>
        <location evidence="2">Cell membrane</location>
        <topology evidence="2">Multi-pass membrane protein</topology>
    </subcellularLocation>
</comment>
<keyword evidence="11" id="KW-0812">Transmembrane</keyword>
<evidence type="ECO:0000256" key="11">
    <source>
        <dbReference type="SAM" id="Phobius"/>
    </source>
</evidence>
<dbReference type="InterPro" id="IPR004358">
    <property type="entry name" value="Sig_transdc_His_kin-like_C"/>
</dbReference>
<keyword evidence="4" id="KW-1003">Cell membrane</keyword>
<evidence type="ECO:0000256" key="5">
    <source>
        <dbReference type="ARBA" id="ARBA00022553"/>
    </source>
</evidence>
<dbReference type="CDD" id="cd06225">
    <property type="entry name" value="HAMP"/>
    <property type="match status" value="1"/>
</dbReference>
<dbReference type="GO" id="GO:0000155">
    <property type="term" value="F:phosphorelay sensor kinase activity"/>
    <property type="evidence" value="ECO:0007669"/>
    <property type="project" value="InterPro"/>
</dbReference>
<evidence type="ECO:0000256" key="3">
    <source>
        <dbReference type="ARBA" id="ARBA00012438"/>
    </source>
</evidence>
<name>A0A841U3L6_9BACL</name>
<dbReference type="Gene3D" id="3.30.565.10">
    <property type="entry name" value="Histidine kinase-like ATPase, C-terminal domain"/>
    <property type="match status" value="1"/>
</dbReference>
<reference evidence="13 14" key="1">
    <citation type="submission" date="2020-08" db="EMBL/GenBank/DDBJ databases">
        <title>Cohnella phylogeny.</title>
        <authorList>
            <person name="Dunlap C."/>
        </authorList>
    </citation>
    <scope>NUCLEOTIDE SEQUENCE [LARGE SCALE GENOMIC DNA]</scope>
    <source>
        <strain evidence="13 14">DSM 25239</strain>
    </source>
</reference>
<evidence type="ECO:0000256" key="4">
    <source>
        <dbReference type="ARBA" id="ARBA00022475"/>
    </source>
</evidence>
<feature type="region of interest" description="Disordered" evidence="10">
    <location>
        <begin position="510"/>
        <end position="569"/>
    </location>
</feature>
<dbReference type="SUPFAM" id="SSF55874">
    <property type="entry name" value="ATPase domain of HSP90 chaperone/DNA topoisomerase II/histidine kinase"/>
    <property type="match status" value="1"/>
</dbReference>
<dbReference type="GO" id="GO:0005886">
    <property type="term" value="C:plasma membrane"/>
    <property type="evidence" value="ECO:0007669"/>
    <property type="project" value="UniProtKB-SubCell"/>
</dbReference>
<evidence type="ECO:0000259" key="12">
    <source>
        <dbReference type="PROSITE" id="PS50885"/>
    </source>
</evidence>
<dbReference type="PANTHER" id="PTHR34220">
    <property type="entry name" value="SENSOR HISTIDINE KINASE YPDA"/>
    <property type="match status" value="1"/>
</dbReference>
<dbReference type="SMART" id="SM00387">
    <property type="entry name" value="HATPase_c"/>
    <property type="match status" value="1"/>
</dbReference>
<dbReference type="InterPro" id="IPR050640">
    <property type="entry name" value="Bact_2-comp_sensor_kinase"/>
</dbReference>
<keyword evidence="7 13" id="KW-0418">Kinase</keyword>
<dbReference type="PRINTS" id="PR00344">
    <property type="entry name" value="BCTRLSENSOR"/>
</dbReference>
<feature type="transmembrane region" description="Helical" evidence="11">
    <location>
        <begin position="283"/>
        <end position="306"/>
    </location>
</feature>
<dbReference type="Proteomes" id="UP000553776">
    <property type="component" value="Unassembled WGS sequence"/>
</dbReference>
<evidence type="ECO:0000256" key="10">
    <source>
        <dbReference type="SAM" id="MobiDB-lite"/>
    </source>
</evidence>
<dbReference type="InterPro" id="IPR036890">
    <property type="entry name" value="HATPase_C_sf"/>
</dbReference>
<dbReference type="RefSeq" id="WP_185136901.1">
    <property type="nucleotide sequence ID" value="NZ_JACJVR010000062.1"/>
</dbReference>
<keyword evidence="14" id="KW-1185">Reference proteome</keyword>
<keyword evidence="8" id="KW-0902">Two-component regulatory system</keyword>
<sequence>MRLKIRTKIIASALLVVSLSLLLSGFLTYDYATGIIRDQSIKDSKTKLAQISSQLKRTQDQVVKTAEYIVSDEEIRALVYEAPSESFEENYFRKYTVQEKLKRFTALNDFILNALIVRPDGEMFSNNSGYEDYFADYLKQPWFERQKRERSGFSEPHPFFSLGGNRQAFSYVLKYRPIGMNETSDSYLVLDIAYTEIDEAFARSAGDFARIELLSGTGGVLYRYPASLSSERDAFTEAAASSADDYLEDRSRIALVNDSMAQGWRQVAVLSKTKLFAKINHIFYYYIAMIGIGFLFSLGIMLPIILNLTKPLSRLTNAMKRVSVGDLQTSVEIRSKDELEILGAGFNRMVADLKRNMETSIRDEEMKRKMQIDLLMAQINPHFVYNTLNTVIYLCHAERNRQAIEMTQALIAILQDTVKTGDGAVFATLDEERRIVDRYADIQKTRYPGKFELRWEIADGLGNAVIPRMLLQPLVENAIVHGLFPVDRDPGLIVVRARLDESRQLRLEVEDNGAGCRPGTENGNESRDGNGDGDRHGDGHGDRHGDGHEHPGLHKANPAANRERTRGIGLANVRERVRYHYGEPYGVSIGGAPGSGTIVAVRLPFRQP</sequence>
<gene>
    <name evidence="13" type="ORF">H7B90_16005</name>
</gene>
<dbReference type="InterPro" id="IPR010559">
    <property type="entry name" value="Sig_transdc_His_kin_internal"/>
</dbReference>
<dbReference type="InterPro" id="IPR003660">
    <property type="entry name" value="HAMP_dom"/>
</dbReference>
<keyword evidence="6" id="KW-0808">Transferase</keyword>
<accession>A0A841U3L6</accession>
<comment type="caution">
    <text evidence="13">The sequence shown here is derived from an EMBL/GenBank/DDBJ whole genome shotgun (WGS) entry which is preliminary data.</text>
</comment>
<dbReference type="Pfam" id="PF02518">
    <property type="entry name" value="HATPase_c"/>
    <property type="match status" value="1"/>
</dbReference>
<protein>
    <recommendedName>
        <fullName evidence="3">histidine kinase</fullName>
        <ecNumber evidence="3">2.7.13.3</ecNumber>
    </recommendedName>
</protein>
<dbReference type="SMART" id="SM00304">
    <property type="entry name" value="HAMP"/>
    <property type="match status" value="1"/>
</dbReference>
<feature type="domain" description="HAMP" evidence="12">
    <location>
        <begin position="306"/>
        <end position="358"/>
    </location>
</feature>
<evidence type="ECO:0000256" key="2">
    <source>
        <dbReference type="ARBA" id="ARBA00004651"/>
    </source>
</evidence>
<keyword evidence="5" id="KW-0597">Phosphoprotein</keyword>
<dbReference type="InterPro" id="IPR003594">
    <property type="entry name" value="HATPase_dom"/>
</dbReference>
<evidence type="ECO:0000256" key="7">
    <source>
        <dbReference type="ARBA" id="ARBA00022777"/>
    </source>
</evidence>
<dbReference type="PANTHER" id="PTHR34220:SF7">
    <property type="entry name" value="SENSOR HISTIDINE KINASE YPDA"/>
    <property type="match status" value="1"/>
</dbReference>
<dbReference type="EMBL" id="JACJVR010000062">
    <property type="protein sequence ID" value="MBB6692913.1"/>
    <property type="molecule type" value="Genomic_DNA"/>
</dbReference>
<dbReference type="Gene3D" id="6.10.340.10">
    <property type="match status" value="1"/>
</dbReference>
<feature type="compositionally biased region" description="Basic and acidic residues" evidence="10">
    <location>
        <begin position="524"/>
        <end position="552"/>
    </location>
</feature>
<organism evidence="13 14">
    <name type="scientific">Cohnella xylanilytica</name>
    <dbReference type="NCBI Taxonomy" id="557555"/>
    <lineage>
        <taxon>Bacteria</taxon>
        <taxon>Bacillati</taxon>
        <taxon>Bacillota</taxon>
        <taxon>Bacilli</taxon>
        <taxon>Bacillales</taxon>
        <taxon>Paenibacillaceae</taxon>
        <taxon>Cohnella</taxon>
    </lineage>
</organism>
<dbReference type="SUPFAM" id="SSF158472">
    <property type="entry name" value="HAMP domain-like"/>
    <property type="match status" value="1"/>
</dbReference>